<proteinExistence type="predicted"/>
<evidence type="ECO:0000313" key="2">
    <source>
        <dbReference type="Proteomes" id="UP000198757"/>
    </source>
</evidence>
<gene>
    <name evidence="1" type="ORF">SAMN04487894_12627</name>
</gene>
<dbReference type="AlphaFoldDB" id="A0A1G7B0L5"/>
<name>A0A1G7B0L5_NIADE</name>
<evidence type="ECO:0008006" key="3">
    <source>
        <dbReference type="Google" id="ProtNLM"/>
    </source>
</evidence>
<keyword evidence="2" id="KW-1185">Reference proteome</keyword>
<organism evidence="1 2">
    <name type="scientific">Niabella drilacis (strain DSM 25811 / CCM 8410 / CCUG 62505 / LMG 26954 / E90)</name>
    <dbReference type="NCBI Taxonomy" id="1285928"/>
    <lineage>
        <taxon>Bacteria</taxon>
        <taxon>Pseudomonadati</taxon>
        <taxon>Bacteroidota</taxon>
        <taxon>Chitinophagia</taxon>
        <taxon>Chitinophagales</taxon>
        <taxon>Chitinophagaceae</taxon>
        <taxon>Niabella</taxon>
    </lineage>
</organism>
<sequence>MKKLKLNFQNIEGTQVLTRDQLKKILGGDGGSGASGGSGNMKYRCSCVGGAGMMHWNNMPSQSSIDNFTSNCSSGSSSCGWVNCSNPGAECPA</sequence>
<dbReference type="EMBL" id="FMZO01000026">
    <property type="protein sequence ID" value="SDE20492.1"/>
    <property type="molecule type" value="Genomic_DNA"/>
</dbReference>
<accession>A0A1G7B0L5</accession>
<evidence type="ECO:0000313" key="1">
    <source>
        <dbReference type="EMBL" id="SDE20492.1"/>
    </source>
</evidence>
<dbReference type="Proteomes" id="UP000198757">
    <property type="component" value="Unassembled WGS sequence"/>
</dbReference>
<reference evidence="2" key="1">
    <citation type="submission" date="2016-10" db="EMBL/GenBank/DDBJ databases">
        <authorList>
            <person name="Varghese N."/>
            <person name="Submissions S."/>
        </authorList>
    </citation>
    <scope>NUCLEOTIDE SEQUENCE [LARGE SCALE GENOMIC DNA]</scope>
    <source>
        <strain evidence="2">DSM 25811 / CCM 8410 / LMG 26954 / E90</strain>
    </source>
</reference>
<protein>
    <recommendedName>
        <fullName evidence="3">Natural product</fullName>
    </recommendedName>
</protein>
<dbReference type="STRING" id="1285928.SAMN04487894_12627"/>